<evidence type="ECO:0000259" key="3">
    <source>
        <dbReference type="PROSITE" id="PS50222"/>
    </source>
</evidence>
<dbReference type="EMBL" id="JARBDR010000018">
    <property type="protein sequence ID" value="KAJ8322335.1"/>
    <property type="molecule type" value="Genomic_DNA"/>
</dbReference>
<keyword evidence="5" id="KW-1185">Reference proteome</keyword>
<proteinExistence type="predicted"/>
<evidence type="ECO:0000256" key="2">
    <source>
        <dbReference type="ARBA" id="ARBA00022837"/>
    </source>
</evidence>
<dbReference type="PANTHER" id="PTHR23048">
    <property type="entry name" value="MYOSIN LIGHT CHAIN 1, 3"/>
    <property type="match status" value="1"/>
</dbReference>
<dbReference type="Pfam" id="PF13499">
    <property type="entry name" value="EF-hand_7"/>
    <property type="match status" value="2"/>
</dbReference>
<accession>A0ABQ9G2W6</accession>
<evidence type="ECO:0000313" key="4">
    <source>
        <dbReference type="EMBL" id="KAJ8322335.1"/>
    </source>
</evidence>
<feature type="domain" description="EF-hand" evidence="3">
    <location>
        <begin position="105"/>
        <end position="128"/>
    </location>
</feature>
<dbReference type="Proteomes" id="UP001217089">
    <property type="component" value="Unassembled WGS sequence"/>
</dbReference>
<sequence length="128" mass="14878">MEAFYMFDKNKDEKINTTELGAVIRALGQNPTEAEIEKIMKRFDKDGNGFITKDEYLKIIRDHMIDPQIVEIKLREAFRIFDKNRDGSLDFAEMQKALMTFGEPMSEKECFELIKMADADKDGKVDVE</sequence>
<dbReference type="SUPFAM" id="SSF47473">
    <property type="entry name" value="EF-hand"/>
    <property type="match status" value="1"/>
</dbReference>
<evidence type="ECO:0000256" key="1">
    <source>
        <dbReference type="ARBA" id="ARBA00022737"/>
    </source>
</evidence>
<dbReference type="InterPro" id="IPR002048">
    <property type="entry name" value="EF_hand_dom"/>
</dbReference>
<gene>
    <name evidence="4" type="ORF">KUTeg_000806</name>
</gene>
<comment type="caution">
    <text evidence="4">The sequence shown here is derived from an EMBL/GenBank/DDBJ whole genome shotgun (WGS) entry which is preliminary data.</text>
</comment>
<keyword evidence="2" id="KW-0106">Calcium</keyword>
<dbReference type="Gene3D" id="1.10.238.10">
    <property type="entry name" value="EF-hand"/>
    <property type="match status" value="3"/>
</dbReference>
<dbReference type="PROSITE" id="PS50222">
    <property type="entry name" value="EF_HAND_2"/>
    <property type="match status" value="4"/>
</dbReference>
<dbReference type="InterPro" id="IPR050230">
    <property type="entry name" value="CALM/Myosin/TropC-like"/>
</dbReference>
<dbReference type="PANTHER" id="PTHR23048:SF0">
    <property type="entry name" value="CALMODULIN LIKE 3"/>
    <property type="match status" value="1"/>
</dbReference>
<dbReference type="InterPro" id="IPR011992">
    <property type="entry name" value="EF-hand-dom_pair"/>
</dbReference>
<evidence type="ECO:0000313" key="5">
    <source>
        <dbReference type="Proteomes" id="UP001217089"/>
    </source>
</evidence>
<reference evidence="4 5" key="1">
    <citation type="submission" date="2022-12" db="EMBL/GenBank/DDBJ databases">
        <title>Chromosome-level genome of Tegillarca granosa.</title>
        <authorList>
            <person name="Kim J."/>
        </authorList>
    </citation>
    <scope>NUCLEOTIDE SEQUENCE [LARGE SCALE GENOMIC DNA]</scope>
    <source>
        <strain evidence="4">Teg-2019</strain>
        <tissue evidence="4">Adductor muscle</tissue>
    </source>
</reference>
<protein>
    <recommendedName>
        <fullName evidence="3">EF-hand domain-containing protein</fullName>
    </recommendedName>
</protein>
<feature type="domain" description="EF-hand" evidence="3">
    <location>
        <begin position="69"/>
        <end position="104"/>
    </location>
</feature>
<dbReference type="InterPro" id="IPR018247">
    <property type="entry name" value="EF_Hand_1_Ca_BS"/>
</dbReference>
<keyword evidence="1" id="KW-0677">Repeat</keyword>
<name>A0ABQ9G2W6_TEGGR</name>
<dbReference type="PROSITE" id="PS00018">
    <property type="entry name" value="EF_HAND_1"/>
    <property type="match status" value="2"/>
</dbReference>
<feature type="domain" description="EF-hand" evidence="3">
    <location>
        <begin position="31"/>
        <end position="66"/>
    </location>
</feature>
<organism evidence="4 5">
    <name type="scientific">Tegillarca granosa</name>
    <name type="common">Malaysian cockle</name>
    <name type="synonym">Anadara granosa</name>
    <dbReference type="NCBI Taxonomy" id="220873"/>
    <lineage>
        <taxon>Eukaryota</taxon>
        <taxon>Metazoa</taxon>
        <taxon>Spiralia</taxon>
        <taxon>Lophotrochozoa</taxon>
        <taxon>Mollusca</taxon>
        <taxon>Bivalvia</taxon>
        <taxon>Autobranchia</taxon>
        <taxon>Pteriomorphia</taxon>
        <taxon>Arcoida</taxon>
        <taxon>Arcoidea</taxon>
        <taxon>Arcidae</taxon>
        <taxon>Tegillarca</taxon>
    </lineage>
</organism>
<dbReference type="CDD" id="cd00051">
    <property type="entry name" value="EFh"/>
    <property type="match status" value="2"/>
</dbReference>
<dbReference type="SMART" id="SM00054">
    <property type="entry name" value="EFh"/>
    <property type="match status" value="3"/>
</dbReference>
<feature type="non-terminal residue" evidence="4">
    <location>
        <position position="128"/>
    </location>
</feature>
<feature type="domain" description="EF-hand" evidence="3">
    <location>
        <begin position="1"/>
        <end position="30"/>
    </location>
</feature>